<dbReference type="InterPro" id="IPR032823">
    <property type="entry name" value="BCA_ABC_TP_C"/>
</dbReference>
<dbReference type="Proteomes" id="UP000289546">
    <property type="component" value="Unassembled WGS sequence"/>
</dbReference>
<evidence type="ECO:0000256" key="3">
    <source>
        <dbReference type="ARBA" id="ARBA00022741"/>
    </source>
</evidence>
<keyword evidence="8" id="KW-1185">Reference proteome</keyword>
<keyword evidence="3" id="KW-0547">Nucleotide-binding</keyword>
<dbReference type="GO" id="GO:0005524">
    <property type="term" value="F:ATP binding"/>
    <property type="evidence" value="ECO:0007669"/>
    <property type="project" value="UniProtKB-KW"/>
</dbReference>
<sequence>MSVAPPLLAVEGLTKSYGGIHAVRGVSFSLRAGEILALIGPNGAGKSTCFDMLNGQNQPDTGHVRLLGEGITGRKPREVWRLGVGRTFQITATFATMTVRENVQVALISYGKQLFSLFGSAPKFDRDEAGRLLELVGMGGYADRPCGELAYGDLKRLELAVALANQPKLLLMDEPTAGMAPRERVDLMRLTARIAREKSIGVLFTEHDMDVVFEHADRIIVLNRGALIAEGSPAEVRGNPQVQAVYLGEGLVYDARHREGASA</sequence>
<evidence type="ECO:0000313" key="8">
    <source>
        <dbReference type="Proteomes" id="UP000289546"/>
    </source>
</evidence>
<comment type="caution">
    <text evidence="7">The sequence shown here is derived from an EMBL/GenBank/DDBJ whole genome shotgun (WGS) entry which is preliminary data.</text>
</comment>
<dbReference type="PROSITE" id="PS00211">
    <property type="entry name" value="ABC_TRANSPORTER_1"/>
    <property type="match status" value="1"/>
</dbReference>
<keyword evidence="4" id="KW-0067">ATP-binding</keyword>
<protein>
    <submittedName>
        <fullName evidence="7">ABC transporter</fullName>
    </submittedName>
</protein>
<dbReference type="EMBL" id="LBJQ01000093">
    <property type="protein sequence ID" value="RXH22145.1"/>
    <property type="molecule type" value="Genomic_DNA"/>
</dbReference>
<dbReference type="GO" id="GO:0015808">
    <property type="term" value="P:L-alanine transport"/>
    <property type="evidence" value="ECO:0007669"/>
    <property type="project" value="TreeGrafter"/>
</dbReference>
<dbReference type="PROSITE" id="PS50893">
    <property type="entry name" value="ABC_TRANSPORTER_2"/>
    <property type="match status" value="1"/>
</dbReference>
<proteinExistence type="inferred from homology"/>
<dbReference type="PANTHER" id="PTHR45772">
    <property type="entry name" value="CONSERVED COMPONENT OF ABC TRANSPORTER FOR NATURAL AMINO ACIDS-RELATED"/>
    <property type="match status" value="1"/>
</dbReference>
<keyword evidence="2" id="KW-0813">Transport</keyword>
<dbReference type="RefSeq" id="WP_128922411.1">
    <property type="nucleotide sequence ID" value="NZ_LBJC01000031.1"/>
</dbReference>
<dbReference type="Pfam" id="PF12399">
    <property type="entry name" value="BCA_ABC_TP_C"/>
    <property type="match status" value="1"/>
</dbReference>
<evidence type="ECO:0000256" key="2">
    <source>
        <dbReference type="ARBA" id="ARBA00022448"/>
    </source>
</evidence>
<comment type="function">
    <text evidence="5">Involved in beta-(1--&gt;2)glucan export. Transmembrane domains (TMD) form a pore in the inner membrane and the ATP-binding domain (NBD) is responsible for energy generation.</text>
</comment>
<gene>
    <name evidence="7" type="ORF">XH99_34700</name>
</gene>
<dbReference type="InterPro" id="IPR051120">
    <property type="entry name" value="ABC_AA/LPS_Transport"/>
</dbReference>
<comment type="similarity">
    <text evidence="1">Belongs to the ABC transporter superfamily.</text>
</comment>
<dbReference type="PANTHER" id="PTHR45772:SF7">
    <property type="entry name" value="AMINO ACID ABC TRANSPORTER ATP-BINDING PROTEIN"/>
    <property type="match status" value="1"/>
</dbReference>
<dbReference type="InterPro" id="IPR003439">
    <property type="entry name" value="ABC_transporter-like_ATP-bd"/>
</dbReference>
<dbReference type="GO" id="GO:0016887">
    <property type="term" value="F:ATP hydrolysis activity"/>
    <property type="evidence" value="ECO:0007669"/>
    <property type="project" value="InterPro"/>
</dbReference>
<dbReference type="SMART" id="SM00382">
    <property type="entry name" value="AAA"/>
    <property type="match status" value="1"/>
</dbReference>
<dbReference type="SUPFAM" id="SSF52540">
    <property type="entry name" value="P-loop containing nucleoside triphosphate hydrolases"/>
    <property type="match status" value="1"/>
</dbReference>
<evidence type="ECO:0000259" key="6">
    <source>
        <dbReference type="PROSITE" id="PS50893"/>
    </source>
</evidence>
<dbReference type="InterPro" id="IPR017871">
    <property type="entry name" value="ABC_transporter-like_CS"/>
</dbReference>
<dbReference type="CDD" id="cd03219">
    <property type="entry name" value="ABC_Mj1267_LivG_branched"/>
    <property type="match status" value="1"/>
</dbReference>
<evidence type="ECO:0000256" key="4">
    <source>
        <dbReference type="ARBA" id="ARBA00022840"/>
    </source>
</evidence>
<dbReference type="Gene3D" id="3.40.50.300">
    <property type="entry name" value="P-loop containing nucleotide triphosphate hydrolases"/>
    <property type="match status" value="1"/>
</dbReference>
<name>A0A4Q0RTT4_9BRAD</name>
<dbReference type="Pfam" id="PF00005">
    <property type="entry name" value="ABC_tran"/>
    <property type="match status" value="1"/>
</dbReference>
<dbReference type="GO" id="GO:0015192">
    <property type="term" value="F:L-phenylalanine transmembrane transporter activity"/>
    <property type="evidence" value="ECO:0007669"/>
    <property type="project" value="TreeGrafter"/>
</dbReference>
<dbReference type="InterPro" id="IPR003593">
    <property type="entry name" value="AAA+_ATPase"/>
</dbReference>
<evidence type="ECO:0000313" key="7">
    <source>
        <dbReference type="EMBL" id="RXH22145.1"/>
    </source>
</evidence>
<dbReference type="GO" id="GO:0015188">
    <property type="term" value="F:L-isoleucine transmembrane transporter activity"/>
    <property type="evidence" value="ECO:0007669"/>
    <property type="project" value="TreeGrafter"/>
</dbReference>
<evidence type="ECO:0000256" key="1">
    <source>
        <dbReference type="ARBA" id="ARBA00005417"/>
    </source>
</evidence>
<accession>A0A4Q0RTT4</accession>
<feature type="domain" description="ABC transporter" evidence="6">
    <location>
        <begin position="8"/>
        <end position="249"/>
    </location>
</feature>
<dbReference type="InterPro" id="IPR027417">
    <property type="entry name" value="P-loop_NTPase"/>
</dbReference>
<reference evidence="7 8" key="1">
    <citation type="submission" date="2015-04" db="EMBL/GenBank/DDBJ databases">
        <title>Comparative genomics of rhizobia nodulating Arachis hypogaea in China.</title>
        <authorList>
            <person name="Li Y."/>
        </authorList>
    </citation>
    <scope>NUCLEOTIDE SEQUENCE [LARGE SCALE GENOMIC DNA]</scope>
    <source>
        <strain evidence="7 8">CCBAU 51757</strain>
    </source>
</reference>
<dbReference type="GO" id="GO:0005304">
    <property type="term" value="F:L-valine transmembrane transporter activity"/>
    <property type="evidence" value="ECO:0007669"/>
    <property type="project" value="TreeGrafter"/>
</dbReference>
<dbReference type="GO" id="GO:1903806">
    <property type="term" value="P:L-isoleucine import across plasma membrane"/>
    <property type="evidence" value="ECO:0007669"/>
    <property type="project" value="TreeGrafter"/>
</dbReference>
<evidence type="ECO:0000256" key="5">
    <source>
        <dbReference type="ARBA" id="ARBA00024722"/>
    </source>
</evidence>
<dbReference type="GO" id="GO:0005886">
    <property type="term" value="C:plasma membrane"/>
    <property type="evidence" value="ECO:0007669"/>
    <property type="project" value="TreeGrafter"/>
</dbReference>
<organism evidence="7 8">
    <name type="scientific">Bradyrhizobium nanningense</name>
    <dbReference type="NCBI Taxonomy" id="1325118"/>
    <lineage>
        <taxon>Bacteria</taxon>
        <taxon>Pseudomonadati</taxon>
        <taxon>Pseudomonadota</taxon>
        <taxon>Alphaproteobacteria</taxon>
        <taxon>Hyphomicrobiales</taxon>
        <taxon>Nitrobacteraceae</taxon>
        <taxon>Bradyrhizobium</taxon>
    </lineage>
</organism>
<dbReference type="GO" id="GO:1903805">
    <property type="term" value="P:L-valine import across plasma membrane"/>
    <property type="evidence" value="ECO:0007669"/>
    <property type="project" value="TreeGrafter"/>
</dbReference>
<dbReference type="GO" id="GO:0042941">
    <property type="term" value="P:D-alanine transmembrane transport"/>
    <property type="evidence" value="ECO:0007669"/>
    <property type="project" value="TreeGrafter"/>
</dbReference>
<dbReference type="AlphaFoldDB" id="A0A4Q0RTT4"/>
<dbReference type="OrthoDB" id="9806149at2"/>